<dbReference type="KEGG" id="emt:CPZ25_005105"/>
<sequence length="461" mass="55167">MFFSIIVLWRISIYIIYLPESKSEKHIKYRFYMKLLSLHNAVFPILIFYRYMLFRIFKIEVNNVKKFLYTSFLNEDIRPGYKNKIHSQAKSFVDLGFDSKLFIVKNDCLCLYSFDKNKKEIIEREYQFWKKRSKKERNIQDEFILFKQYIEIIYEIINEYSIKIIYIRRIVPITLKLLKLLNYLKKKGIYIIYEYPTFPWKSEMKIIKYKNLKNFVFYLIDSLLYKFLINKVDLITYIGTCENSCKKFVKIVNAVDVENYPIQKKPFRGLKEINLIGVAYVSFVHGYDKIIYGLKTYYESSPTVNVFFHIVGNINENLRLKELVENLGLEKYVLFYGHLEGKDLDEIYVKADIAVNGLRIKELNNKLKGCITLKTGEYLARGLPQISDLPYELPDGKIDKPEFLYLIEEEKEYVDIEKVVKFYDSLTSTAENIRNYTRLKLSWKETFKPVIERYQITVGNE</sequence>
<dbReference type="GO" id="GO:0016757">
    <property type="term" value="F:glycosyltransferase activity"/>
    <property type="evidence" value="ECO:0007669"/>
    <property type="project" value="InterPro"/>
</dbReference>
<proteinExistence type="predicted"/>
<dbReference type="AlphaFoldDB" id="A0A4P9C7Y5"/>
<feature type="domain" description="Glycosyl transferase family 1" evidence="2">
    <location>
        <begin position="303"/>
        <end position="355"/>
    </location>
</feature>
<evidence type="ECO:0000259" key="2">
    <source>
        <dbReference type="Pfam" id="PF00534"/>
    </source>
</evidence>
<organism evidence="3 4">
    <name type="scientific">Eubacterium maltosivorans</name>
    <dbReference type="NCBI Taxonomy" id="2041044"/>
    <lineage>
        <taxon>Bacteria</taxon>
        <taxon>Bacillati</taxon>
        <taxon>Bacillota</taxon>
        <taxon>Clostridia</taxon>
        <taxon>Eubacteriales</taxon>
        <taxon>Eubacteriaceae</taxon>
        <taxon>Eubacterium</taxon>
    </lineage>
</organism>
<keyword evidence="1" id="KW-1133">Transmembrane helix</keyword>
<dbReference type="Pfam" id="PF00534">
    <property type="entry name" value="Glycos_transf_1"/>
    <property type="match status" value="1"/>
</dbReference>
<keyword evidence="1" id="KW-0812">Transmembrane</keyword>
<name>A0A4P9C7Y5_EUBML</name>
<protein>
    <recommendedName>
        <fullName evidence="2">Glycosyl transferase family 1 domain-containing protein</fullName>
    </recommendedName>
</protein>
<feature type="transmembrane region" description="Helical" evidence="1">
    <location>
        <begin position="31"/>
        <end position="52"/>
    </location>
</feature>
<keyword evidence="1" id="KW-0472">Membrane</keyword>
<evidence type="ECO:0000256" key="1">
    <source>
        <dbReference type="SAM" id="Phobius"/>
    </source>
</evidence>
<gene>
    <name evidence="3" type="ORF">CPZ25_005105</name>
</gene>
<dbReference type="Gene3D" id="3.40.50.2000">
    <property type="entry name" value="Glycogen Phosphorylase B"/>
    <property type="match status" value="2"/>
</dbReference>
<dbReference type="SUPFAM" id="SSF53756">
    <property type="entry name" value="UDP-Glycosyltransferase/glycogen phosphorylase"/>
    <property type="match status" value="1"/>
</dbReference>
<dbReference type="Proteomes" id="UP000218387">
    <property type="component" value="Chromosome"/>
</dbReference>
<keyword evidence="4" id="KW-1185">Reference proteome</keyword>
<evidence type="ECO:0000313" key="3">
    <source>
        <dbReference type="EMBL" id="QCT70732.1"/>
    </source>
</evidence>
<dbReference type="InterPro" id="IPR001296">
    <property type="entry name" value="Glyco_trans_1"/>
</dbReference>
<dbReference type="EMBL" id="CP029487">
    <property type="protein sequence ID" value="QCT70732.1"/>
    <property type="molecule type" value="Genomic_DNA"/>
</dbReference>
<evidence type="ECO:0000313" key="4">
    <source>
        <dbReference type="Proteomes" id="UP000218387"/>
    </source>
</evidence>
<reference evidence="3 4" key="1">
    <citation type="submission" date="2018-05" db="EMBL/GenBank/DDBJ databases">
        <title>Genome comparison of Eubacterium sp.</title>
        <authorList>
            <person name="Feng Y."/>
            <person name="Sanchez-Andrea I."/>
            <person name="Stams A.J.M."/>
            <person name="De Vos W.M."/>
        </authorList>
    </citation>
    <scope>NUCLEOTIDE SEQUENCE [LARGE SCALE GENOMIC DNA]</scope>
    <source>
        <strain evidence="3 4">YI</strain>
    </source>
</reference>
<accession>A0A4P9C7Y5</accession>